<feature type="region of interest" description="Disordered" evidence="1">
    <location>
        <begin position="1"/>
        <end position="34"/>
    </location>
</feature>
<gene>
    <name evidence="2" type="ORF">H206_05593</name>
</gene>
<dbReference type="AlphaFoldDB" id="A0A3S3RA22"/>
<evidence type="ECO:0000313" key="3">
    <source>
        <dbReference type="Proteomes" id="UP000287853"/>
    </source>
</evidence>
<evidence type="ECO:0000313" key="2">
    <source>
        <dbReference type="EMBL" id="RWX47795.1"/>
    </source>
</evidence>
<protein>
    <submittedName>
        <fullName evidence="2">Uncharacterized protein</fullName>
    </submittedName>
</protein>
<dbReference type="Proteomes" id="UP000287853">
    <property type="component" value="Unassembled WGS sequence"/>
</dbReference>
<evidence type="ECO:0000256" key="1">
    <source>
        <dbReference type="SAM" id="MobiDB-lite"/>
    </source>
</evidence>
<accession>A0A3S3RA22</accession>
<name>A0A3S3RA22_9BACT</name>
<keyword evidence="3" id="KW-1185">Reference proteome</keyword>
<proteinExistence type="predicted"/>
<sequence>MMTGKRLLMLPANRFPPSPCKASSSWVRRSSKES</sequence>
<dbReference type="EMBL" id="MTKO01000023">
    <property type="protein sequence ID" value="RWX47795.1"/>
    <property type="molecule type" value="Genomic_DNA"/>
</dbReference>
<comment type="caution">
    <text evidence="2">The sequence shown here is derived from an EMBL/GenBank/DDBJ whole genome shotgun (WGS) entry which is preliminary data.</text>
</comment>
<organism evidence="2 3">
    <name type="scientific">Candidatus Electrothrix aarhusensis</name>
    <dbReference type="NCBI Taxonomy" id="1859131"/>
    <lineage>
        <taxon>Bacteria</taxon>
        <taxon>Pseudomonadati</taxon>
        <taxon>Thermodesulfobacteriota</taxon>
        <taxon>Desulfobulbia</taxon>
        <taxon>Desulfobulbales</taxon>
        <taxon>Desulfobulbaceae</taxon>
        <taxon>Candidatus Electrothrix</taxon>
    </lineage>
</organism>
<reference evidence="2 3" key="1">
    <citation type="submission" date="2017-01" db="EMBL/GenBank/DDBJ databases">
        <title>The cable genome- insights into the physiology and evolution of filamentous bacteria capable of sulfide oxidation via long distance electron transfer.</title>
        <authorList>
            <person name="Schreiber L."/>
            <person name="Bjerg J.T."/>
            <person name="Boggild A."/>
            <person name="Van De Vossenberg J."/>
            <person name="Meysman F."/>
            <person name="Nielsen L.P."/>
            <person name="Schramm A."/>
            <person name="Kjeldsen K.U."/>
        </authorList>
    </citation>
    <scope>NUCLEOTIDE SEQUENCE [LARGE SCALE GENOMIC DNA]</scope>
    <source>
        <strain evidence="2">MCF</strain>
    </source>
</reference>